<protein>
    <submittedName>
        <fullName evidence="1">Uncharacterized protein</fullName>
    </submittedName>
</protein>
<sequence>MTHVTSKSLGPYVTSKNPSCPVLTINRGYRHGNQMRTPQYRPRACCKNKFVHEFTLINIWRRGYIRKNIEEKLNRRVSTSEEGWSTPRKGEAGKTINCPLITPGQRHIMGPDSFMTIYGTFRRGARPALGLQAPYLPWSSDPVLTPKFLE</sequence>
<dbReference type="OrthoDB" id="7477881at2759"/>
<feature type="non-terminal residue" evidence="1">
    <location>
        <position position="150"/>
    </location>
</feature>
<gene>
    <name evidence="1" type="ORF">BINO364_LOCUS8066</name>
</gene>
<name>A0A8J9VLK5_9NEOP</name>
<evidence type="ECO:0000313" key="2">
    <source>
        <dbReference type="Proteomes" id="UP000838878"/>
    </source>
</evidence>
<dbReference type="EMBL" id="OV170223">
    <property type="protein sequence ID" value="CAH0722050.1"/>
    <property type="molecule type" value="Genomic_DNA"/>
</dbReference>
<accession>A0A8J9VLK5</accession>
<keyword evidence="2" id="KW-1185">Reference proteome</keyword>
<dbReference type="Proteomes" id="UP000838878">
    <property type="component" value="Chromosome 3"/>
</dbReference>
<proteinExistence type="predicted"/>
<dbReference type="AlphaFoldDB" id="A0A8J9VLK5"/>
<organism evidence="1 2">
    <name type="scientific">Brenthis ino</name>
    <name type="common">lesser marbled fritillary</name>
    <dbReference type="NCBI Taxonomy" id="405034"/>
    <lineage>
        <taxon>Eukaryota</taxon>
        <taxon>Metazoa</taxon>
        <taxon>Ecdysozoa</taxon>
        <taxon>Arthropoda</taxon>
        <taxon>Hexapoda</taxon>
        <taxon>Insecta</taxon>
        <taxon>Pterygota</taxon>
        <taxon>Neoptera</taxon>
        <taxon>Endopterygota</taxon>
        <taxon>Lepidoptera</taxon>
        <taxon>Glossata</taxon>
        <taxon>Ditrysia</taxon>
        <taxon>Papilionoidea</taxon>
        <taxon>Nymphalidae</taxon>
        <taxon>Heliconiinae</taxon>
        <taxon>Argynnini</taxon>
        <taxon>Brenthis</taxon>
    </lineage>
</organism>
<reference evidence="1" key="1">
    <citation type="submission" date="2021-12" db="EMBL/GenBank/DDBJ databases">
        <authorList>
            <person name="Martin H S."/>
        </authorList>
    </citation>
    <scope>NUCLEOTIDE SEQUENCE</scope>
</reference>
<evidence type="ECO:0000313" key="1">
    <source>
        <dbReference type="EMBL" id="CAH0722050.1"/>
    </source>
</evidence>